<dbReference type="EMBL" id="FOIJ01000013">
    <property type="protein sequence ID" value="SEU28006.1"/>
    <property type="molecule type" value="Genomic_DNA"/>
</dbReference>
<reference evidence="2" key="1">
    <citation type="submission" date="2016-10" db="EMBL/GenBank/DDBJ databases">
        <authorList>
            <person name="Varghese N."/>
            <person name="Submissions S."/>
        </authorList>
    </citation>
    <scope>NUCLEOTIDE SEQUENCE [LARGE SCALE GENOMIC DNA]</scope>
    <source>
        <strain evidence="2">DSM 16858</strain>
    </source>
</reference>
<keyword evidence="2" id="KW-1185">Reference proteome</keyword>
<accession>A0A1I0KSH5</accession>
<name>A0A1I0KSH5_9BACT</name>
<protein>
    <submittedName>
        <fullName evidence="1">Uncharacterized protein</fullName>
    </submittedName>
</protein>
<dbReference type="InterPro" id="IPR035223">
    <property type="entry name" value="DUF5335"/>
</dbReference>
<proteinExistence type="predicted"/>
<evidence type="ECO:0000313" key="1">
    <source>
        <dbReference type="EMBL" id="SEU28006.1"/>
    </source>
</evidence>
<dbReference type="AlphaFoldDB" id="A0A1I0KSH5"/>
<evidence type="ECO:0000313" key="2">
    <source>
        <dbReference type="Proteomes" id="UP000199181"/>
    </source>
</evidence>
<dbReference type="RefSeq" id="WP_093524222.1">
    <property type="nucleotide sequence ID" value="NZ_FOIJ01000013.1"/>
</dbReference>
<gene>
    <name evidence="1" type="ORF">SAMN05443639_11389</name>
</gene>
<dbReference type="Proteomes" id="UP000199181">
    <property type="component" value="Unassembled WGS sequence"/>
</dbReference>
<sequence length="129" mass="14627">MHYSREIPREDWADYLALLSHLSRTRRVRVDAGSSTADEQPLSQSLPLVDIRLSEEDGLPGRIEVTVGRPGEEITYRLLGPERIRADENESGDLQCLALLQEEGQLRMLVFFEPSEVFLEYVSPPLASM</sequence>
<dbReference type="Pfam" id="PF17269">
    <property type="entry name" value="DUF5335"/>
    <property type="match status" value="1"/>
</dbReference>
<organism evidence="1 2">
    <name type="scientific">Stigmatella erecta</name>
    <dbReference type="NCBI Taxonomy" id="83460"/>
    <lineage>
        <taxon>Bacteria</taxon>
        <taxon>Pseudomonadati</taxon>
        <taxon>Myxococcota</taxon>
        <taxon>Myxococcia</taxon>
        <taxon>Myxococcales</taxon>
        <taxon>Cystobacterineae</taxon>
        <taxon>Archangiaceae</taxon>
        <taxon>Stigmatella</taxon>
    </lineage>
</organism>